<proteinExistence type="predicted"/>
<reference evidence="1" key="1">
    <citation type="submission" date="2023-03" db="EMBL/GenBank/DDBJ databases">
        <title>Emydomyces testavorans Genome Sequence.</title>
        <authorList>
            <person name="Hoyer L."/>
        </authorList>
    </citation>
    <scope>NUCLEOTIDE SEQUENCE</scope>
    <source>
        <strain evidence="1">16-2883</strain>
    </source>
</reference>
<dbReference type="Proteomes" id="UP001219355">
    <property type="component" value="Chromosome 1"/>
</dbReference>
<keyword evidence="2" id="KW-1185">Reference proteome</keyword>
<dbReference type="EMBL" id="CP120627">
    <property type="protein sequence ID" value="WEW56370.1"/>
    <property type="molecule type" value="Genomic_DNA"/>
</dbReference>
<protein>
    <recommendedName>
        <fullName evidence="3">F-box domain-containing protein</fullName>
    </recommendedName>
</protein>
<name>A0AAF0DDF7_9EURO</name>
<evidence type="ECO:0008006" key="3">
    <source>
        <dbReference type="Google" id="ProtNLM"/>
    </source>
</evidence>
<dbReference type="AlphaFoldDB" id="A0AAF0DDF7"/>
<evidence type="ECO:0000313" key="2">
    <source>
        <dbReference type="Proteomes" id="UP001219355"/>
    </source>
</evidence>
<organism evidence="1 2">
    <name type="scientific">Emydomyces testavorans</name>
    <dbReference type="NCBI Taxonomy" id="2070801"/>
    <lineage>
        <taxon>Eukaryota</taxon>
        <taxon>Fungi</taxon>
        <taxon>Dikarya</taxon>
        <taxon>Ascomycota</taxon>
        <taxon>Pezizomycotina</taxon>
        <taxon>Eurotiomycetes</taxon>
        <taxon>Eurotiomycetidae</taxon>
        <taxon>Onygenales</taxon>
        <taxon>Nannizziopsiaceae</taxon>
        <taxon>Emydomyces</taxon>
    </lineage>
</organism>
<evidence type="ECO:0000313" key="1">
    <source>
        <dbReference type="EMBL" id="WEW56370.1"/>
    </source>
</evidence>
<sequence length="370" mass="43004">MLFDFLATELVLHVFYSCDSIADVLNLSLTCRRFHGIFSASQKLLILANAAETEYGPLHEVIQLVTQNASQPAHITRQAPMSINLLEQIIQVGRVAKKWEAIYPIKKWKVDYENRRLLTDMERFHLRRAIYRLWLYSRAFHSPSFPRTSRVIPFVVRERAELLHNWSTSELAEIEDVRLVIRDVVQNHICPSNGTIQRKFRKRYPDATPSLSFNIHLNYPPPASNVVPSSNLNTSDAFFFTSRSPNSNLDNDNRAFRHHTNPPNKYATKFRSDLYHEPGLEGWGDEIPHYYVVEDMLKLDPSQILWLRENALLKEQVERYIRSMGDWFENNGETFAQTLEWVISERGEDVTSFREAIGDQELGIAKVVEI</sequence>
<accession>A0AAF0DDF7</accession>
<gene>
    <name evidence="1" type="ORF">PRK78_001813</name>
</gene>
<dbReference type="CDD" id="cd09917">
    <property type="entry name" value="F-box_SF"/>
    <property type="match status" value="1"/>
</dbReference>